<evidence type="ECO:0000313" key="5">
    <source>
        <dbReference type="EMBL" id="TQE00204.1"/>
    </source>
</evidence>
<dbReference type="FunFam" id="3.90.640.10:FF:000002">
    <property type="entry name" value="Heat shock 70 kDa"/>
    <property type="match status" value="1"/>
</dbReference>
<comment type="similarity">
    <text evidence="1">Belongs to the heat shock protein 70 family.</text>
</comment>
<evidence type="ECO:0000256" key="1">
    <source>
        <dbReference type="ARBA" id="ARBA00007381"/>
    </source>
</evidence>
<dbReference type="SUPFAM" id="SSF100920">
    <property type="entry name" value="Heat shock protein 70kD (HSP70), peptide-binding domain"/>
    <property type="match status" value="1"/>
</dbReference>
<dbReference type="FunFam" id="3.30.420.40:FF:000028">
    <property type="entry name" value="heat shock 70 kDa protein-like"/>
    <property type="match status" value="1"/>
</dbReference>
<comment type="caution">
    <text evidence="5">The sequence shown here is derived from an EMBL/GenBank/DDBJ whole genome shotgun (WGS) entry which is preliminary data.</text>
</comment>
<evidence type="ECO:0000256" key="4">
    <source>
        <dbReference type="ARBA" id="ARBA00023016"/>
    </source>
</evidence>
<keyword evidence="2" id="KW-0547">Nucleotide-binding</keyword>
<dbReference type="SUPFAM" id="SSF53067">
    <property type="entry name" value="Actin-like ATPase domain"/>
    <property type="match status" value="2"/>
</dbReference>
<keyword evidence="4" id="KW-0346">Stress response</keyword>
<evidence type="ECO:0000256" key="3">
    <source>
        <dbReference type="ARBA" id="ARBA00022840"/>
    </source>
</evidence>
<evidence type="ECO:0000313" key="6">
    <source>
        <dbReference type="Proteomes" id="UP000315295"/>
    </source>
</evidence>
<protein>
    <submittedName>
        <fullName evidence="5">Uncharacterized protein</fullName>
    </submittedName>
</protein>
<dbReference type="EMBL" id="VIEB01000220">
    <property type="protein sequence ID" value="TQE00204.1"/>
    <property type="molecule type" value="Genomic_DNA"/>
</dbReference>
<dbReference type="InterPro" id="IPR013126">
    <property type="entry name" value="Hsp_70_fam"/>
</dbReference>
<keyword evidence="3" id="KW-0067">ATP-binding</keyword>
<dbReference type="Proteomes" id="UP000315295">
    <property type="component" value="Unassembled WGS sequence"/>
</dbReference>
<name>A0A540MN22_MALBA</name>
<sequence>MAEEGHVIGIDLGTTYSCVAVWRKDHAEIIANDHGNRTTRSYVTFTEGKRLTGDDAYNQIGRNPSNTIFETYLCATVKDAVITVPSYFNDSQRQATKNAGAIAGLKVLRIINEPTAAAIAYGIDKKAGWFHKRNVMIFDWGGGTLDVSLLTIGHGDFGVKSTAGDTHLGGQDLDNRMVNYCVEEFKRKKNVDICGDPKALRRAKSACEQAKKALSFSFDAEIEIDSWYKGEDFHTTFTRGLFEEINMDIFNKCMEPVKKCLEDAKMDVTKVDDVVLVGGSTRIPKVQELLQKVFKGKELCKSINPDEAVAYGAAVQAAVLSGNITGKLQNFTLSDVIPMSLGTDVGEQNFMRVMIPRNTKIPTKKQETFVTVSDNQTTVHCGVYEGESELTEGNNYLGGFTVDGIPPAPKGVAKIDVCFSIDANGILTVSAEDLSTGNKKEITINSDK</sequence>
<dbReference type="STRING" id="106549.A0A540MN22"/>
<reference evidence="5 6" key="1">
    <citation type="journal article" date="2019" name="G3 (Bethesda)">
        <title>Sequencing of a Wild Apple (Malus baccata) Genome Unravels the Differences Between Cultivated and Wild Apple Species Regarding Disease Resistance and Cold Tolerance.</title>
        <authorList>
            <person name="Chen X."/>
        </authorList>
    </citation>
    <scope>NUCLEOTIDE SEQUENCE [LARGE SCALE GENOMIC DNA]</scope>
    <source>
        <strain evidence="6">cv. Shandingzi</strain>
        <tissue evidence="5">Leaves</tissue>
    </source>
</reference>
<dbReference type="Pfam" id="PF00012">
    <property type="entry name" value="HSP70"/>
    <property type="match status" value="1"/>
</dbReference>
<dbReference type="InterPro" id="IPR018181">
    <property type="entry name" value="Heat_shock_70_CS"/>
</dbReference>
<dbReference type="PROSITE" id="PS01036">
    <property type="entry name" value="HSP70_3"/>
    <property type="match status" value="1"/>
</dbReference>
<organism evidence="5 6">
    <name type="scientific">Malus baccata</name>
    <name type="common">Siberian crab apple</name>
    <name type="synonym">Pyrus baccata</name>
    <dbReference type="NCBI Taxonomy" id="106549"/>
    <lineage>
        <taxon>Eukaryota</taxon>
        <taxon>Viridiplantae</taxon>
        <taxon>Streptophyta</taxon>
        <taxon>Embryophyta</taxon>
        <taxon>Tracheophyta</taxon>
        <taxon>Spermatophyta</taxon>
        <taxon>Magnoliopsida</taxon>
        <taxon>eudicotyledons</taxon>
        <taxon>Gunneridae</taxon>
        <taxon>Pentapetalae</taxon>
        <taxon>rosids</taxon>
        <taxon>fabids</taxon>
        <taxon>Rosales</taxon>
        <taxon>Rosaceae</taxon>
        <taxon>Amygdaloideae</taxon>
        <taxon>Maleae</taxon>
        <taxon>Malus</taxon>
    </lineage>
</organism>
<dbReference type="InterPro" id="IPR029047">
    <property type="entry name" value="HSP70_peptide-bd_sf"/>
</dbReference>
<evidence type="ECO:0000256" key="2">
    <source>
        <dbReference type="ARBA" id="ARBA00022741"/>
    </source>
</evidence>
<accession>A0A540MN22</accession>
<dbReference type="GO" id="GO:0005524">
    <property type="term" value="F:ATP binding"/>
    <property type="evidence" value="ECO:0007669"/>
    <property type="project" value="UniProtKB-KW"/>
</dbReference>
<keyword evidence="6" id="KW-1185">Reference proteome</keyword>
<dbReference type="Gene3D" id="2.60.34.10">
    <property type="entry name" value="Substrate Binding Domain Of DNAk, Chain A, domain 1"/>
    <property type="match status" value="1"/>
</dbReference>
<dbReference type="PANTHER" id="PTHR19375">
    <property type="entry name" value="HEAT SHOCK PROTEIN 70KDA"/>
    <property type="match status" value="1"/>
</dbReference>
<dbReference type="Gene3D" id="3.30.420.40">
    <property type="match status" value="3"/>
</dbReference>
<dbReference type="PRINTS" id="PR00301">
    <property type="entry name" value="HEATSHOCK70"/>
</dbReference>
<proteinExistence type="inferred from homology"/>
<gene>
    <name evidence="5" type="ORF">C1H46_014216</name>
</gene>
<dbReference type="InterPro" id="IPR043129">
    <property type="entry name" value="ATPase_NBD"/>
</dbReference>
<dbReference type="AlphaFoldDB" id="A0A540MN22"/>
<dbReference type="FunFam" id="3.30.420.40:FF:000535">
    <property type="entry name" value="Heat shock 70 kDa protein 1A"/>
    <property type="match status" value="1"/>
</dbReference>
<dbReference type="PROSITE" id="PS00297">
    <property type="entry name" value="HSP70_1"/>
    <property type="match status" value="1"/>
</dbReference>
<dbReference type="GO" id="GO:0140662">
    <property type="term" value="F:ATP-dependent protein folding chaperone"/>
    <property type="evidence" value="ECO:0007669"/>
    <property type="project" value="InterPro"/>
</dbReference>